<dbReference type="InterPro" id="IPR010401">
    <property type="entry name" value="AGL/Gdb1"/>
</dbReference>
<sequence>MWGRSASSCWYRANSRRCRGWTGCEGAGSRPRRLSLRRLQRLASFDRPRAPVLARRRPGDKRLPGLPHFSHGIWRNWGRDTFIALPGCLLIPGRFDDARYIILAFAGTLRHGLIPNLLGEGVCSRYNCRDAVWFWLLAIKEYVQAAPNGLAILDDKVRRIYPNDDTVLGAEEREEPLHETMYEAIQRHFAGISFRERDAGSKIDEHMNNEGFNLNAYIDLGTGFVMGGNQWNCGTWMDKMGSSDRAGNRGQPATPRDGAAVELQGLCYAVVDWLAELSSKESQHFPHTSVVHEFPYEDHPTDEKQKLTIEWTWREWADRLKENFGRCFYVPENQDEIDEAYHPRPEMINRRGIVKDSFGSSQLYTDYQLRPNFPIALAVAPDLLDPEQAWHALTVAEQTLQGHLGMKTLDPSDYAYDGNYDNANDGTDKKTAKGWNYHQGPEWLWVSGFFLRAQLAVAWRLREKHSEVWEETLTKVKHKLGAFWVHLQKSSWRSLPELTNSGGAECGGSCPAQAWSLGCILETVADLDHYGKMS</sequence>
<accession>A0A914WMQ9</accession>
<dbReference type="InterPro" id="IPR012341">
    <property type="entry name" value="6hp_glycosidase-like_sf"/>
</dbReference>
<dbReference type="WBParaSite" id="PSAMB.scaffold4646size13976.g24820.t1">
    <property type="protein sequence ID" value="PSAMB.scaffold4646size13976.g24820.t1"/>
    <property type="gene ID" value="PSAMB.scaffold4646size13976.g24820"/>
</dbReference>
<dbReference type="SUPFAM" id="SSF48208">
    <property type="entry name" value="Six-hairpin glycosidases"/>
    <property type="match status" value="1"/>
</dbReference>
<dbReference type="PANTHER" id="PTHR10569:SF2">
    <property type="entry name" value="GLYCOGEN DEBRANCHING ENZYME"/>
    <property type="match status" value="1"/>
</dbReference>
<dbReference type="PANTHER" id="PTHR10569">
    <property type="entry name" value="GLYCOGEN DEBRANCHING ENZYME"/>
    <property type="match status" value="1"/>
</dbReference>
<keyword evidence="2" id="KW-1185">Reference proteome</keyword>
<dbReference type="InterPro" id="IPR008928">
    <property type="entry name" value="6-hairpin_glycosidase_sf"/>
</dbReference>
<dbReference type="InterPro" id="IPR032790">
    <property type="entry name" value="GDE_C"/>
</dbReference>
<dbReference type="Gene3D" id="1.50.10.10">
    <property type="match status" value="1"/>
</dbReference>
<organism evidence="2 3">
    <name type="scientific">Plectus sambesii</name>
    <dbReference type="NCBI Taxonomy" id="2011161"/>
    <lineage>
        <taxon>Eukaryota</taxon>
        <taxon>Metazoa</taxon>
        <taxon>Ecdysozoa</taxon>
        <taxon>Nematoda</taxon>
        <taxon>Chromadorea</taxon>
        <taxon>Plectida</taxon>
        <taxon>Plectina</taxon>
        <taxon>Plectoidea</taxon>
        <taxon>Plectidae</taxon>
        <taxon>Plectus</taxon>
    </lineage>
</organism>
<dbReference type="Pfam" id="PF06202">
    <property type="entry name" value="GDE_C"/>
    <property type="match status" value="1"/>
</dbReference>
<name>A0A914WMQ9_9BILA</name>
<dbReference type="GO" id="GO:0004135">
    <property type="term" value="F:amylo-alpha-1,6-glucosidase activity"/>
    <property type="evidence" value="ECO:0007669"/>
    <property type="project" value="InterPro"/>
</dbReference>
<dbReference type="AlphaFoldDB" id="A0A914WMQ9"/>
<evidence type="ECO:0000259" key="1">
    <source>
        <dbReference type="Pfam" id="PF06202"/>
    </source>
</evidence>
<proteinExistence type="predicted"/>
<feature type="domain" description="Glycogen debranching enzyme C-terminal" evidence="1">
    <location>
        <begin position="64"/>
        <end position="522"/>
    </location>
</feature>
<reference evidence="3" key="1">
    <citation type="submission" date="2022-11" db="UniProtKB">
        <authorList>
            <consortium name="WormBaseParasite"/>
        </authorList>
    </citation>
    <scope>IDENTIFICATION</scope>
</reference>
<dbReference type="GO" id="GO:0004134">
    <property type="term" value="F:4-alpha-glucanotransferase activity"/>
    <property type="evidence" value="ECO:0007669"/>
    <property type="project" value="InterPro"/>
</dbReference>
<dbReference type="Proteomes" id="UP000887566">
    <property type="component" value="Unplaced"/>
</dbReference>
<evidence type="ECO:0000313" key="2">
    <source>
        <dbReference type="Proteomes" id="UP000887566"/>
    </source>
</evidence>
<protein>
    <submittedName>
        <fullName evidence="3">Glycogen debranching enzyme C-terminal domain-containing protein</fullName>
    </submittedName>
</protein>
<dbReference type="GO" id="GO:0005980">
    <property type="term" value="P:glycogen catabolic process"/>
    <property type="evidence" value="ECO:0007669"/>
    <property type="project" value="InterPro"/>
</dbReference>
<evidence type="ECO:0000313" key="3">
    <source>
        <dbReference type="WBParaSite" id="PSAMB.scaffold4646size13976.g24820.t1"/>
    </source>
</evidence>